<dbReference type="PANTHER" id="PTHR37741">
    <property type="entry name" value="TRANSMEMBRANE PROTEIN"/>
    <property type="match status" value="1"/>
</dbReference>
<name>A0A8J4R1G2_9ROSI</name>
<dbReference type="EMBL" id="JRKL02001816">
    <property type="protein sequence ID" value="KAF3961893.1"/>
    <property type="molecule type" value="Genomic_DNA"/>
</dbReference>
<gene>
    <name evidence="3" type="ORF">CMV_013544</name>
</gene>
<feature type="compositionally biased region" description="Polar residues" evidence="1">
    <location>
        <begin position="1"/>
        <end position="13"/>
    </location>
</feature>
<evidence type="ECO:0000313" key="4">
    <source>
        <dbReference type="Proteomes" id="UP000737018"/>
    </source>
</evidence>
<dbReference type="AlphaFoldDB" id="A0A8J4R1G2"/>
<keyword evidence="4" id="KW-1185">Reference proteome</keyword>
<feature type="transmembrane region" description="Helical" evidence="2">
    <location>
        <begin position="71"/>
        <end position="90"/>
    </location>
</feature>
<reference evidence="3" key="1">
    <citation type="submission" date="2020-03" db="EMBL/GenBank/DDBJ databases">
        <title>Castanea mollissima Vanexum genome sequencing.</title>
        <authorList>
            <person name="Staton M."/>
        </authorList>
    </citation>
    <scope>NUCLEOTIDE SEQUENCE</scope>
    <source>
        <tissue evidence="3">Leaf</tissue>
    </source>
</reference>
<protein>
    <submittedName>
        <fullName evidence="3">Uncharacterized protein</fullName>
    </submittedName>
</protein>
<dbReference type="Proteomes" id="UP000737018">
    <property type="component" value="Unassembled WGS sequence"/>
</dbReference>
<comment type="caution">
    <text evidence="3">The sequence shown here is derived from an EMBL/GenBank/DDBJ whole genome shotgun (WGS) entry which is preliminary data.</text>
</comment>
<accession>A0A8J4R1G2</accession>
<dbReference type="OrthoDB" id="1933396at2759"/>
<proteinExistence type="predicted"/>
<evidence type="ECO:0000256" key="1">
    <source>
        <dbReference type="SAM" id="MobiDB-lite"/>
    </source>
</evidence>
<dbReference type="PANTHER" id="PTHR37741:SF1">
    <property type="entry name" value="TRANSMEMBRANE PROTEIN"/>
    <property type="match status" value="1"/>
</dbReference>
<evidence type="ECO:0000313" key="3">
    <source>
        <dbReference type="EMBL" id="KAF3961893.1"/>
    </source>
</evidence>
<organism evidence="3 4">
    <name type="scientific">Castanea mollissima</name>
    <name type="common">Chinese chestnut</name>
    <dbReference type="NCBI Taxonomy" id="60419"/>
    <lineage>
        <taxon>Eukaryota</taxon>
        <taxon>Viridiplantae</taxon>
        <taxon>Streptophyta</taxon>
        <taxon>Embryophyta</taxon>
        <taxon>Tracheophyta</taxon>
        <taxon>Spermatophyta</taxon>
        <taxon>Magnoliopsida</taxon>
        <taxon>eudicotyledons</taxon>
        <taxon>Gunneridae</taxon>
        <taxon>Pentapetalae</taxon>
        <taxon>rosids</taxon>
        <taxon>fabids</taxon>
        <taxon>Fagales</taxon>
        <taxon>Fagaceae</taxon>
        <taxon>Castanea</taxon>
    </lineage>
</organism>
<keyword evidence="2" id="KW-1133">Transmembrane helix</keyword>
<sequence>MASQDQATATSDLTFPEADVDKDLSVQNNKSLEVDTISSKVATSLEIEQQAEAEQKEKEKKKKDALQTLKTTVLVSAVIVAVAGVVFAVTKKLREK</sequence>
<feature type="region of interest" description="Disordered" evidence="1">
    <location>
        <begin position="1"/>
        <end position="20"/>
    </location>
</feature>
<keyword evidence="2" id="KW-0472">Membrane</keyword>
<evidence type="ECO:0000256" key="2">
    <source>
        <dbReference type="SAM" id="Phobius"/>
    </source>
</evidence>
<keyword evidence="2" id="KW-0812">Transmembrane</keyword>